<dbReference type="Pfam" id="PF17239">
    <property type="entry name" value="DUF5312"/>
    <property type="match status" value="1"/>
</dbReference>
<evidence type="ECO:0000313" key="1">
    <source>
        <dbReference type="EMBL" id="MBU3850307.1"/>
    </source>
</evidence>
<comment type="caution">
    <text evidence="1">The sequence shown here is derived from an EMBL/GenBank/DDBJ whole genome shotgun (WGS) entry which is preliminary data.</text>
</comment>
<organism evidence="1 2">
    <name type="scientific">Candidatus Treponema excrementipullorum</name>
    <dbReference type="NCBI Taxonomy" id="2838768"/>
    <lineage>
        <taxon>Bacteria</taxon>
        <taxon>Pseudomonadati</taxon>
        <taxon>Spirochaetota</taxon>
        <taxon>Spirochaetia</taxon>
        <taxon>Spirochaetales</taxon>
        <taxon>Treponemataceae</taxon>
        <taxon>Treponema</taxon>
    </lineage>
</organism>
<gene>
    <name evidence="1" type="ORF">IAA16_07050</name>
</gene>
<name>A0A9E2NZ65_9SPIR</name>
<reference evidence="1" key="1">
    <citation type="journal article" date="2021" name="PeerJ">
        <title>Extensive microbial diversity within the chicken gut microbiome revealed by metagenomics and culture.</title>
        <authorList>
            <person name="Gilroy R."/>
            <person name="Ravi A."/>
            <person name="Getino M."/>
            <person name="Pursley I."/>
            <person name="Horton D.L."/>
            <person name="Alikhan N.F."/>
            <person name="Baker D."/>
            <person name="Gharbi K."/>
            <person name="Hall N."/>
            <person name="Watson M."/>
            <person name="Adriaenssens E.M."/>
            <person name="Foster-Nyarko E."/>
            <person name="Jarju S."/>
            <person name="Secka A."/>
            <person name="Antonio M."/>
            <person name="Oren A."/>
            <person name="Chaudhuri R.R."/>
            <person name="La Ragione R."/>
            <person name="Hildebrand F."/>
            <person name="Pallen M.J."/>
        </authorList>
    </citation>
    <scope>NUCLEOTIDE SEQUENCE</scope>
    <source>
        <strain evidence="1">Gambia15-2214</strain>
    </source>
</reference>
<evidence type="ECO:0000313" key="2">
    <source>
        <dbReference type="Proteomes" id="UP000823914"/>
    </source>
</evidence>
<dbReference type="EMBL" id="JAHLFV010000166">
    <property type="protein sequence ID" value="MBU3850307.1"/>
    <property type="molecule type" value="Genomic_DNA"/>
</dbReference>
<reference evidence="1" key="2">
    <citation type="submission" date="2021-04" db="EMBL/GenBank/DDBJ databases">
        <authorList>
            <person name="Gilroy R."/>
        </authorList>
    </citation>
    <scope>NUCLEOTIDE SEQUENCE</scope>
    <source>
        <strain evidence="1">Gambia15-2214</strain>
    </source>
</reference>
<accession>A0A9E2NZ65</accession>
<dbReference type="Proteomes" id="UP000823914">
    <property type="component" value="Unassembled WGS sequence"/>
</dbReference>
<dbReference type="InterPro" id="IPR035196">
    <property type="entry name" value="DUF5312"/>
</dbReference>
<protein>
    <submittedName>
        <fullName evidence="1">DUF5312 domain-containing protein</fullName>
    </submittedName>
</protein>
<dbReference type="AlphaFoldDB" id="A0A9E2NZ65"/>
<proteinExistence type="predicted"/>
<sequence>MENQSSFDHLVITLSPAERAAMLEKVQAIISPEENSLVSVEMQAGKGVQDIELQLKSESFFVRLWLRIKAMFSNTDIKTLYNAQLLLKRGKEIERKEPGLIDTHNRLFLQVFHDQVEQLSQCAAFFKSGIEAYESDPGGFYVFLSSLIAPEINKKIAEDINPTLLPFSREVTSELRLSMIRNLDSVLQGMPAVKRAGLYSAVCNTEWIAQLVRLPYERVLASFSKNGEFLSCPFDSIKNEVAQFAKVLCHGKAIQTEVLEALFVFSSNVVGSDNKEDFDKQLGVFMEKAAASISLIKMFINTVPLKAIGSIVWFDSFWYPAQPEGGEDWFVKYKSSWRKNFDRQWDIWIAERKKNIAEEAMKEHFGFKSLPLLPDRPWTRILGGVSFKYDYVLGFLSAFYENVYTEYGRLLKILMVEGVFYQKDNLVELTDAVAELDKQKVGIMQMKNALAPEGNTGEMFAKLLKENLLNPRNKDKLDSIIKSLESDAAVITTQWCASARTVELVLRGVLLGSRNSRYDTISNLSTIQAGNNEEFRDKLEKMRNGFEKALEIIKDLETIG</sequence>